<dbReference type="Pfam" id="PF05140">
    <property type="entry name" value="ResB"/>
    <property type="match status" value="1"/>
</dbReference>
<comment type="caution">
    <text evidence="8">The sequence shown here is derived from an EMBL/GenBank/DDBJ whole genome shotgun (WGS) entry which is preliminary data.</text>
</comment>
<comment type="subcellular location">
    <subcellularLocation>
        <location evidence="1">Membrane</location>
        <topology evidence="1">Multi-pass membrane protein</topology>
    </subcellularLocation>
</comment>
<evidence type="ECO:0000256" key="6">
    <source>
        <dbReference type="SAM" id="Phobius"/>
    </source>
</evidence>
<evidence type="ECO:0000313" key="8">
    <source>
        <dbReference type="EMBL" id="MFD2277428.1"/>
    </source>
</evidence>
<evidence type="ECO:0000256" key="4">
    <source>
        <dbReference type="ARBA" id="ARBA00022989"/>
    </source>
</evidence>
<dbReference type="RefSeq" id="WP_377093346.1">
    <property type="nucleotide sequence ID" value="NZ_JBHSJM010000001.1"/>
</dbReference>
<keyword evidence="5 6" id="KW-0472">Membrane</keyword>
<dbReference type="EMBL" id="JBHUJC010000042">
    <property type="protein sequence ID" value="MFD2277428.1"/>
    <property type="molecule type" value="Genomic_DNA"/>
</dbReference>
<dbReference type="Proteomes" id="UP001597297">
    <property type="component" value="Unassembled WGS sequence"/>
</dbReference>
<feature type="domain" description="ResB-like" evidence="7">
    <location>
        <begin position="100"/>
        <end position="354"/>
    </location>
</feature>
<evidence type="ECO:0000256" key="3">
    <source>
        <dbReference type="ARBA" id="ARBA00022748"/>
    </source>
</evidence>
<dbReference type="PANTHER" id="PTHR31566">
    <property type="entry name" value="CYTOCHROME C BIOGENESIS PROTEIN CCS1, CHLOROPLASTIC"/>
    <property type="match status" value="1"/>
</dbReference>
<evidence type="ECO:0000259" key="7">
    <source>
        <dbReference type="Pfam" id="PF05140"/>
    </source>
</evidence>
<feature type="transmembrane region" description="Helical" evidence="6">
    <location>
        <begin position="106"/>
        <end position="123"/>
    </location>
</feature>
<dbReference type="InterPro" id="IPR023494">
    <property type="entry name" value="Cyt_c_bgen_Ccs1/CcsB/ResB"/>
</dbReference>
<feature type="transmembrane region" description="Helical" evidence="6">
    <location>
        <begin position="12"/>
        <end position="35"/>
    </location>
</feature>
<name>A0ABW5E802_9BACT</name>
<sequence length="401" mass="44680">MAKKSTNPLARVFAFLGGFHVAIVCMALLLVLTWLSTLEQTGPGGLYWTLRKYFSFDAFFVRPTLNGHDLPIFLPGGYWVCAVFTLNLIIGGVLRIRKGWKHAPVLVSHFSMVMLMVGGAMTYHQSREAYMELEIGDTGNTAYSLTELSIEVAEIKDGEKQNPTVLNSDVLAGVRGQVGKSREILLPHMPFDLVVSDYLIHAKLYPVQGSVPDEAMVIDGYYAMAETPTGFEEKNLSACVVTIKEKQGGEQTQLLLYEGVGHDVTATIDGKVYGFRLHGEIWPQPFEIRLDDSRGEKHPGTGLAMTYESDVTALDQNGDDAIKFKIEMNKPLRYKGLTYYQTTWDVRDGVTYSGFTIKTNPSDQWPKYAIYVCGVALFVHFIIKLFGFVSASIARSKNEQK</sequence>
<evidence type="ECO:0000256" key="5">
    <source>
        <dbReference type="ARBA" id="ARBA00023136"/>
    </source>
</evidence>
<feature type="transmembrane region" description="Helical" evidence="6">
    <location>
        <begin position="72"/>
        <end position="94"/>
    </location>
</feature>
<protein>
    <submittedName>
        <fullName evidence="8">Cytochrome c biogenesis protein ResB</fullName>
    </submittedName>
</protein>
<gene>
    <name evidence="8" type="ORF">ACFSQZ_13185</name>
</gene>
<evidence type="ECO:0000256" key="2">
    <source>
        <dbReference type="ARBA" id="ARBA00022692"/>
    </source>
</evidence>
<reference evidence="9" key="1">
    <citation type="journal article" date="2019" name="Int. J. Syst. Evol. Microbiol.">
        <title>The Global Catalogue of Microorganisms (GCM) 10K type strain sequencing project: providing services to taxonomists for standard genome sequencing and annotation.</title>
        <authorList>
            <consortium name="The Broad Institute Genomics Platform"/>
            <consortium name="The Broad Institute Genome Sequencing Center for Infectious Disease"/>
            <person name="Wu L."/>
            <person name="Ma J."/>
        </authorList>
    </citation>
    <scope>NUCLEOTIDE SEQUENCE [LARGE SCALE GENOMIC DNA]</scope>
    <source>
        <strain evidence="9">JCM 16545</strain>
    </source>
</reference>
<keyword evidence="4 6" id="KW-1133">Transmembrane helix</keyword>
<accession>A0ABW5E802</accession>
<keyword evidence="9" id="KW-1185">Reference proteome</keyword>
<evidence type="ECO:0000313" key="9">
    <source>
        <dbReference type="Proteomes" id="UP001597297"/>
    </source>
</evidence>
<keyword evidence="3" id="KW-0201">Cytochrome c-type biogenesis</keyword>
<organism evidence="8 9">
    <name type="scientific">Rubritalea spongiae</name>
    <dbReference type="NCBI Taxonomy" id="430797"/>
    <lineage>
        <taxon>Bacteria</taxon>
        <taxon>Pseudomonadati</taxon>
        <taxon>Verrucomicrobiota</taxon>
        <taxon>Verrucomicrobiia</taxon>
        <taxon>Verrucomicrobiales</taxon>
        <taxon>Rubritaleaceae</taxon>
        <taxon>Rubritalea</taxon>
    </lineage>
</organism>
<evidence type="ECO:0000256" key="1">
    <source>
        <dbReference type="ARBA" id="ARBA00004141"/>
    </source>
</evidence>
<keyword evidence="2 6" id="KW-0812">Transmembrane</keyword>
<proteinExistence type="predicted"/>
<feature type="transmembrane region" description="Helical" evidence="6">
    <location>
        <begin position="368"/>
        <end position="394"/>
    </location>
</feature>
<dbReference type="InterPro" id="IPR007816">
    <property type="entry name" value="ResB-like_domain"/>
</dbReference>